<keyword evidence="1" id="KW-0496">Mitochondrion</keyword>
<gene>
    <name evidence="4" type="ORF">CLUG_02948</name>
</gene>
<feature type="compositionally biased region" description="Low complexity" evidence="2">
    <location>
        <begin position="196"/>
        <end position="208"/>
    </location>
</feature>
<dbReference type="OrthoDB" id="73691at2759"/>
<dbReference type="InterPro" id="IPR033122">
    <property type="entry name" value="LETM1-like_RBD"/>
</dbReference>
<dbReference type="KEGG" id="clu:CLUG_02948"/>
<evidence type="ECO:0000313" key="5">
    <source>
        <dbReference type="Proteomes" id="UP000007703"/>
    </source>
</evidence>
<feature type="compositionally biased region" description="Basic and acidic residues" evidence="2">
    <location>
        <begin position="140"/>
        <end position="172"/>
    </location>
</feature>
<dbReference type="InParanoid" id="C4Y335"/>
<evidence type="ECO:0000313" key="4">
    <source>
        <dbReference type="EMBL" id="EEQ38822.1"/>
    </source>
</evidence>
<organism evidence="4 5">
    <name type="scientific">Clavispora lusitaniae (strain ATCC 42720)</name>
    <name type="common">Yeast</name>
    <name type="synonym">Candida lusitaniae</name>
    <dbReference type="NCBI Taxonomy" id="306902"/>
    <lineage>
        <taxon>Eukaryota</taxon>
        <taxon>Fungi</taxon>
        <taxon>Dikarya</taxon>
        <taxon>Ascomycota</taxon>
        <taxon>Saccharomycotina</taxon>
        <taxon>Pichiomycetes</taxon>
        <taxon>Metschnikowiaceae</taxon>
        <taxon>Clavispora</taxon>
    </lineage>
</organism>
<dbReference type="Proteomes" id="UP000007703">
    <property type="component" value="Unassembled WGS sequence"/>
</dbReference>
<feature type="compositionally biased region" description="Polar residues" evidence="2">
    <location>
        <begin position="185"/>
        <end position="194"/>
    </location>
</feature>
<accession>C4Y335</accession>
<name>C4Y335_CLAL4</name>
<dbReference type="AlphaFoldDB" id="C4Y335"/>
<evidence type="ECO:0000256" key="2">
    <source>
        <dbReference type="SAM" id="MobiDB-lite"/>
    </source>
</evidence>
<proteinExistence type="predicted"/>
<feature type="region of interest" description="Disordered" evidence="2">
    <location>
        <begin position="140"/>
        <end position="226"/>
    </location>
</feature>
<dbReference type="GO" id="GO:0043022">
    <property type="term" value="F:ribosome binding"/>
    <property type="evidence" value="ECO:0007669"/>
    <property type="project" value="InterPro"/>
</dbReference>
<dbReference type="OMA" id="AWRNIKT"/>
<sequence length="461" mass="50734">MARPFVFGTSREAFRSQLRTTPHLASLWQKGPGGTLNCTRSMPMEIGSRQEIFAAAAQNPGRAPVRVAQTVAYAKALARFYRYGLGAAWRNIKTARALRRQYVLSPWVDRAGDAGAISLPRFRVLARAMAQAIYMDKMEGDKVRKTQRSEKTETTDTEKAKTETTDTEKAKTEAQPAKTEAIVTTPESFSTENSETAKGTEATGAEATVSDAEVAKTPSEATLSGESVVPSGESVVLSGEGVLFSLARRDFQLLRRAPPDAAKLPLFALVATLLGELTPLICYAVPEIMPSTCCLPSLLPRVWRAAPLENVRTLVRAQPPDAYAQKTAFALPPAHVRALCSALRLKARYIPSWMYPEKVLRQRLQDHYNYLCVDDFYLSGHNGDGNVWSLTPQEVVLACLERNLGGDVRQLVSGTEPERRERLVQWRLKLVQYLANAPAANVGYLGVAALMEAPRAEIARW</sequence>
<evidence type="ECO:0000256" key="1">
    <source>
        <dbReference type="PROSITE-ProRule" id="PRU01094"/>
    </source>
</evidence>
<dbReference type="PROSITE" id="PS51758">
    <property type="entry name" value="LETM1_RBD"/>
    <property type="match status" value="1"/>
</dbReference>
<dbReference type="HOGENOM" id="CLU_050083_0_0_1"/>
<dbReference type="VEuPathDB" id="FungiDB:CLUG_02948"/>
<reference evidence="4 5" key="1">
    <citation type="journal article" date="2009" name="Nature">
        <title>Evolution of pathogenicity and sexual reproduction in eight Candida genomes.</title>
        <authorList>
            <person name="Butler G."/>
            <person name="Rasmussen M.D."/>
            <person name="Lin M.F."/>
            <person name="Santos M.A."/>
            <person name="Sakthikumar S."/>
            <person name="Munro C.A."/>
            <person name="Rheinbay E."/>
            <person name="Grabherr M."/>
            <person name="Forche A."/>
            <person name="Reedy J.L."/>
            <person name="Agrafioti I."/>
            <person name="Arnaud M.B."/>
            <person name="Bates S."/>
            <person name="Brown A.J."/>
            <person name="Brunke S."/>
            <person name="Costanzo M.C."/>
            <person name="Fitzpatrick D.A."/>
            <person name="de Groot P.W."/>
            <person name="Harris D."/>
            <person name="Hoyer L.L."/>
            <person name="Hube B."/>
            <person name="Klis F.M."/>
            <person name="Kodira C."/>
            <person name="Lennard N."/>
            <person name="Logue M.E."/>
            <person name="Martin R."/>
            <person name="Neiman A.M."/>
            <person name="Nikolaou E."/>
            <person name="Quail M.A."/>
            <person name="Quinn J."/>
            <person name="Santos M.C."/>
            <person name="Schmitzberger F.F."/>
            <person name="Sherlock G."/>
            <person name="Shah P."/>
            <person name="Silverstein K.A."/>
            <person name="Skrzypek M.S."/>
            <person name="Soll D."/>
            <person name="Staggs R."/>
            <person name="Stansfield I."/>
            <person name="Stumpf M.P."/>
            <person name="Sudbery P.E."/>
            <person name="Srikantha T."/>
            <person name="Zeng Q."/>
            <person name="Berman J."/>
            <person name="Berriman M."/>
            <person name="Heitman J."/>
            <person name="Gow N.A."/>
            <person name="Lorenz M.C."/>
            <person name="Birren B.W."/>
            <person name="Kellis M."/>
            <person name="Cuomo C.A."/>
        </authorList>
    </citation>
    <scope>NUCLEOTIDE SEQUENCE [LARGE SCALE GENOMIC DNA]</scope>
    <source>
        <strain evidence="4 5">ATCC 42720</strain>
    </source>
</reference>
<dbReference type="EMBL" id="CH408078">
    <property type="protein sequence ID" value="EEQ38822.1"/>
    <property type="molecule type" value="Genomic_DNA"/>
</dbReference>
<evidence type="ECO:0000259" key="3">
    <source>
        <dbReference type="PROSITE" id="PS51758"/>
    </source>
</evidence>
<protein>
    <recommendedName>
        <fullName evidence="3">Letm1 RBD domain-containing protein</fullName>
    </recommendedName>
</protein>
<feature type="domain" description="Letm1 RBD" evidence="3">
    <location>
        <begin position="268"/>
        <end position="461"/>
    </location>
</feature>
<dbReference type="GeneID" id="8497966"/>